<dbReference type="GO" id="GO:0004497">
    <property type="term" value="F:monooxygenase activity"/>
    <property type="evidence" value="ECO:0007669"/>
    <property type="project" value="UniProtKB-KW"/>
</dbReference>
<feature type="binding site" description="axial binding residue" evidence="7">
    <location>
        <position position="435"/>
    </location>
    <ligand>
        <name>heme</name>
        <dbReference type="ChEBI" id="CHEBI:30413"/>
    </ligand>
    <ligandPart>
        <name>Fe</name>
        <dbReference type="ChEBI" id="CHEBI:18248"/>
    </ligandPart>
</feature>
<dbReference type="Proteomes" id="UP001159364">
    <property type="component" value="Linkage Group LG02"/>
</dbReference>
<keyword evidence="9" id="KW-0472">Membrane</keyword>
<keyword evidence="11" id="KW-1185">Reference proteome</keyword>
<evidence type="ECO:0000256" key="7">
    <source>
        <dbReference type="PIRSR" id="PIRSR602401-1"/>
    </source>
</evidence>
<dbReference type="InterPro" id="IPR001128">
    <property type="entry name" value="Cyt_P450"/>
</dbReference>
<dbReference type="InterPro" id="IPR036396">
    <property type="entry name" value="Cyt_P450_sf"/>
</dbReference>
<evidence type="ECO:0000256" key="1">
    <source>
        <dbReference type="ARBA" id="ARBA00004167"/>
    </source>
</evidence>
<evidence type="ECO:0000256" key="5">
    <source>
        <dbReference type="ARBA" id="ARBA00022989"/>
    </source>
</evidence>
<dbReference type="PANTHER" id="PTHR24286">
    <property type="entry name" value="CYTOCHROME P450 26"/>
    <property type="match status" value="1"/>
</dbReference>
<keyword evidence="3 9" id="KW-0812">Transmembrane</keyword>
<dbReference type="AlphaFoldDB" id="A0AAV8TY52"/>
<dbReference type="GO" id="GO:0005506">
    <property type="term" value="F:iron ion binding"/>
    <property type="evidence" value="ECO:0007669"/>
    <property type="project" value="InterPro"/>
</dbReference>
<keyword evidence="6 7" id="KW-0408">Iron</keyword>
<evidence type="ECO:0000256" key="3">
    <source>
        <dbReference type="ARBA" id="ARBA00022692"/>
    </source>
</evidence>
<dbReference type="InterPro" id="IPR002401">
    <property type="entry name" value="Cyt_P450_E_grp-I"/>
</dbReference>
<dbReference type="PANTHER" id="PTHR24286:SF12">
    <property type="entry name" value="CYTOCHROME P450 FAMILY PROTEIN, EXPRESSED"/>
    <property type="match status" value="1"/>
</dbReference>
<keyword evidence="8" id="KW-0560">Oxidoreductase</keyword>
<feature type="transmembrane region" description="Helical" evidence="9">
    <location>
        <begin position="46"/>
        <end position="66"/>
    </location>
</feature>
<evidence type="ECO:0000256" key="4">
    <source>
        <dbReference type="ARBA" id="ARBA00022723"/>
    </source>
</evidence>
<keyword evidence="8" id="KW-0503">Monooxygenase</keyword>
<proteinExistence type="inferred from homology"/>
<dbReference type="Pfam" id="PF00067">
    <property type="entry name" value="p450"/>
    <property type="match status" value="1"/>
</dbReference>
<evidence type="ECO:0000256" key="8">
    <source>
        <dbReference type="RuleBase" id="RU000461"/>
    </source>
</evidence>
<reference evidence="10 11" key="1">
    <citation type="submission" date="2021-09" db="EMBL/GenBank/DDBJ databases">
        <title>Genomic insights and catalytic innovation underlie evolution of tropane alkaloids biosynthesis.</title>
        <authorList>
            <person name="Wang Y.-J."/>
            <person name="Tian T."/>
            <person name="Huang J.-P."/>
            <person name="Huang S.-X."/>
        </authorList>
    </citation>
    <scope>NUCLEOTIDE SEQUENCE [LARGE SCALE GENOMIC DNA]</scope>
    <source>
        <strain evidence="10">KIB-2018</strain>
        <tissue evidence="10">Leaf</tissue>
    </source>
</reference>
<accession>A0AAV8TY52</accession>
<keyword evidence="5 9" id="KW-1133">Transmembrane helix</keyword>
<dbReference type="PRINTS" id="PR00463">
    <property type="entry name" value="EP450I"/>
</dbReference>
<dbReference type="GO" id="GO:0016020">
    <property type="term" value="C:membrane"/>
    <property type="evidence" value="ECO:0007669"/>
    <property type="project" value="UniProtKB-SubCell"/>
</dbReference>
<dbReference type="GO" id="GO:0016132">
    <property type="term" value="P:brassinosteroid biosynthetic process"/>
    <property type="evidence" value="ECO:0007669"/>
    <property type="project" value="TreeGrafter"/>
</dbReference>
<dbReference type="PROSITE" id="PS00086">
    <property type="entry name" value="CYTOCHROME_P450"/>
    <property type="match status" value="1"/>
</dbReference>
<organism evidence="10 11">
    <name type="scientific">Erythroxylum novogranatense</name>
    <dbReference type="NCBI Taxonomy" id="1862640"/>
    <lineage>
        <taxon>Eukaryota</taxon>
        <taxon>Viridiplantae</taxon>
        <taxon>Streptophyta</taxon>
        <taxon>Embryophyta</taxon>
        <taxon>Tracheophyta</taxon>
        <taxon>Spermatophyta</taxon>
        <taxon>Magnoliopsida</taxon>
        <taxon>eudicotyledons</taxon>
        <taxon>Gunneridae</taxon>
        <taxon>Pentapetalae</taxon>
        <taxon>rosids</taxon>
        <taxon>fabids</taxon>
        <taxon>Malpighiales</taxon>
        <taxon>Erythroxylaceae</taxon>
        <taxon>Erythroxylum</taxon>
    </lineage>
</organism>
<dbReference type="InterPro" id="IPR017972">
    <property type="entry name" value="Cyt_P450_CS"/>
</dbReference>
<gene>
    <name evidence="10" type="ORF">K2173_027034</name>
</gene>
<dbReference type="GO" id="GO:0016705">
    <property type="term" value="F:oxidoreductase activity, acting on paired donors, with incorporation or reduction of molecular oxygen"/>
    <property type="evidence" value="ECO:0007669"/>
    <property type="project" value="InterPro"/>
</dbReference>
<comment type="subcellular location">
    <subcellularLocation>
        <location evidence="1">Membrane</location>
        <topology evidence="1">Single-pass membrane protein</topology>
    </subcellularLocation>
</comment>
<dbReference type="PRINTS" id="PR00385">
    <property type="entry name" value="P450"/>
</dbReference>
<evidence type="ECO:0008006" key="12">
    <source>
        <dbReference type="Google" id="ProtNLM"/>
    </source>
</evidence>
<name>A0AAV8TY52_9ROSI</name>
<comment type="similarity">
    <text evidence="2 8">Belongs to the cytochrome P450 family.</text>
</comment>
<protein>
    <recommendedName>
        <fullName evidence="12">Ent-kaurenoic acid oxidase</fullName>
    </recommendedName>
</protein>
<sequence length="486" mass="56139">MEATREMLLACILGALPLLGFILWWWNEIWYAVPVKLRLWGTDMKLPPGHMGLPLLGELVTFLWYFKVRRRPDDFINSKRRKYGDGVGLYRTHLFGSPSIIACFPNVIKHVFQSHDAFILEWPNKDILGYNSLAVVQGKAHTRLRRFVVDAINKPASLRRIAALVQPRMVAALESWASIGKIRVRNETKKFTFQTIGILFASFEPGPLLDTMDELFHGLVQGLRAQPFKFPGTAYYHACQCRKKLEEIFREQLEIKKKNMEQDRNTEIDLMDGLMQMKDEEGNRLSDQEVLDNIVNLIVAGYETTAVASMWAMYYLAKYPDVLKRLREENIAINQMKKEGFITIEDVSKLNYTNKVVEETIRMANVAAIIFRLATREVEYKGYTIPKNWKVLLWIRYLHTNPENFDDPICFNPDRWNEAARPGTYQVFGGGHRICAGNMLARIELALFLHHLSIGYRWELINPDARMIYLSHPAPIDGVEVSISKI</sequence>
<dbReference type="Gene3D" id="1.10.630.10">
    <property type="entry name" value="Cytochrome P450"/>
    <property type="match status" value="1"/>
</dbReference>
<dbReference type="GO" id="GO:0010268">
    <property type="term" value="P:brassinosteroid homeostasis"/>
    <property type="evidence" value="ECO:0007669"/>
    <property type="project" value="TreeGrafter"/>
</dbReference>
<evidence type="ECO:0000256" key="9">
    <source>
        <dbReference type="SAM" id="Phobius"/>
    </source>
</evidence>
<dbReference type="GO" id="GO:0016125">
    <property type="term" value="P:sterol metabolic process"/>
    <property type="evidence" value="ECO:0007669"/>
    <property type="project" value="TreeGrafter"/>
</dbReference>
<keyword evidence="7 8" id="KW-0349">Heme</keyword>
<dbReference type="SUPFAM" id="SSF48264">
    <property type="entry name" value="Cytochrome P450"/>
    <property type="match status" value="1"/>
</dbReference>
<feature type="transmembrane region" description="Helical" evidence="9">
    <location>
        <begin position="7"/>
        <end position="26"/>
    </location>
</feature>
<evidence type="ECO:0000313" key="10">
    <source>
        <dbReference type="EMBL" id="KAJ8771857.1"/>
    </source>
</evidence>
<evidence type="ECO:0000313" key="11">
    <source>
        <dbReference type="Proteomes" id="UP001159364"/>
    </source>
</evidence>
<evidence type="ECO:0000256" key="2">
    <source>
        <dbReference type="ARBA" id="ARBA00010617"/>
    </source>
</evidence>
<keyword evidence="4 7" id="KW-0479">Metal-binding</keyword>
<dbReference type="EMBL" id="JAIWQS010000002">
    <property type="protein sequence ID" value="KAJ8771857.1"/>
    <property type="molecule type" value="Genomic_DNA"/>
</dbReference>
<comment type="caution">
    <text evidence="10">The sequence shown here is derived from an EMBL/GenBank/DDBJ whole genome shotgun (WGS) entry which is preliminary data.</text>
</comment>
<comment type="cofactor">
    <cofactor evidence="7">
        <name>heme</name>
        <dbReference type="ChEBI" id="CHEBI:30413"/>
    </cofactor>
</comment>
<evidence type="ECO:0000256" key="6">
    <source>
        <dbReference type="ARBA" id="ARBA00023004"/>
    </source>
</evidence>
<dbReference type="GO" id="GO:0020037">
    <property type="term" value="F:heme binding"/>
    <property type="evidence" value="ECO:0007669"/>
    <property type="project" value="InterPro"/>
</dbReference>